<comment type="caution">
    <text evidence="17">The sequence shown here is derived from an EMBL/GenBank/DDBJ whole genome shotgun (WGS) entry which is preliminary data.</text>
</comment>
<feature type="signal peptide" evidence="15">
    <location>
        <begin position="1"/>
        <end position="27"/>
    </location>
</feature>
<dbReference type="PANTHER" id="PTHR30582:SF2">
    <property type="entry name" value="L,D-TRANSPEPTIDASE YCIB-RELATED"/>
    <property type="match status" value="1"/>
</dbReference>
<evidence type="ECO:0000256" key="14">
    <source>
        <dbReference type="SAM" id="MobiDB-lite"/>
    </source>
</evidence>
<dbReference type="GO" id="GO:0008360">
    <property type="term" value="P:regulation of cell shape"/>
    <property type="evidence" value="ECO:0007669"/>
    <property type="project" value="UniProtKB-UniRule"/>
</dbReference>
<dbReference type="Pfam" id="PF03734">
    <property type="entry name" value="YkuD"/>
    <property type="match status" value="1"/>
</dbReference>
<dbReference type="CDD" id="cd16913">
    <property type="entry name" value="YkuD_like"/>
    <property type="match status" value="1"/>
</dbReference>
<dbReference type="FunFam" id="2.60.40.3780:FF:000001">
    <property type="entry name" value="L,D-transpeptidase 2"/>
    <property type="match status" value="1"/>
</dbReference>
<dbReference type="GO" id="GO:0005576">
    <property type="term" value="C:extracellular region"/>
    <property type="evidence" value="ECO:0007669"/>
    <property type="project" value="TreeGrafter"/>
</dbReference>
<dbReference type="PROSITE" id="PS52029">
    <property type="entry name" value="LD_TPASE"/>
    <property type="match status" value="1"/>
</dbReference>
<dbReference type="InterPro" id="IPR041280">
    <property type="entry name" value="Big_10"/>
</dbReference>
<keyword evidence="9" id="KW-0449">Lipoprotein</keyword>
<gene>
    <name evidence="17" type="ORF">FNH08_21765</name>
</gene>
<evidence type="ECO:0000256" key="12">
    <source>
        <dbReference type="ARBA" id="ARBA00060592"/>
    </source>
</evidence>
<name>A0A5N8XKB3_9ACTN</name>
<dbReference type="InterPro" id="IPR038063">
    <property type="entry name" value="Transpep_catalytic_dom"/>
</dbReference>
<keyword evidence="8" id="KW-0564">Palmitate</keyword>
<evidence type="ECO:0000256" key="7">
    <source>
        <dbReference type="ARBA" id="ARBA00023136"/>
    </source>
</evidence>
<keyword evidence="11 13" id="KW-0961">Cell wall biogenesis/degradation</keyword>
<evidence type="ECO:0000256" key="8">
    <source>
        <dbReference type="ARBA" id="ARBA00023139"/>
    </source>
</evidence>
<dbReference type="GO" id="GO:0071972">
    <property type="term" value="F:peptidoglycan L,D-transpeptidase activity"/>
    <property type="evidence" value="ECO:0007669"/>
    <property type="project" value="TreeGrafter"/>
</dbReference>
<comment type="pathway">
    <text evidence="12">Glycan biosynthesis.</text>
</comment>
<dbReference type="GO" id="GO:0016746">
    <property type="term" value="F:acyltransferase activity"/>
    <property type="evidence" value="ECO:0007669"/>
    <property type="project" value="UniProtKB-KW"/>
</dbReference>
<evidence type="ECO:0000256" key="15">
    <source>
        <dbReference type="SAM" id="SignalP"/>
    </source>
</evidence>
<feature type="active site" description="Nucleophile" evidence="13">
    <location>
        <position position="349"/>
    </location>
</feature>
<evidence type="ECO:0000256" key="4">
    <source>
        <dbReference type="ARBA" id="ARBA00022729"/>
    </source>
</evidence>
<proteinExistence type="predicted"/>
<evidence type="ECO:0000313" key="17">
    <source>
        <dbReference type="EMBL" id="MPY59694.1"/>
    </source>
</evidence>
<dbReference type="Proteomes" id="UP000400924">
    <property type="component" value="Unassembled WGS sequence"/>
</dbReference>
<evidence type="ECO:0000256" key="11">
    <source>
        <dbReference type="ARBA" id="ARBA00023316"/>
    </source>
</evidence>
<reference evidence="17 18" key="1">
    <citation type="submission" date="2019-07" db="EMBL/GenBank/DDBJ databases">
        <title>New species of Amycolatopsis and Streptomyces.</title>
        <authorList>
            <person name="Duangmal K."/>
            <person name="Teo W.F.A."/>
            <person name="Lipun K."/>
        </authorList>
    </citation>
    <scope>NUCLEOTIDE SEQUENCE [LARGE SCALE GENOMIC DNA]</scope>
    <source>
        <strain evidence="17 18">NBRC 106415</strain>
    </source>
</reference>
<keyword evidence="10" id="KW-0012">Acyltransferase</keyword>
<dbReference type="Pfam" id="PF17964">
    <property type="entry name" value="Big_10"/>
    <property type="match status" value="1"/>
</dbReference>
<keyword evidence="5 13" id="KW-0133">Cell shape</keyword>
<dbReference type="AlphaFoldDB" id="A0A5N8XKB3"/>
<accession>A0A5N8XKB3</accession>
<evidence type="ECO:0000313" key="18">
    <source>
        <dbReference type="Proteomes" id="UP000400924"/>
    </source>
</evidence>
<sequence length="410" mass="44131">MPITTHAPRRAGLTLAALLTWAGLVAAATGCTPEVSDDKPGAPNGTIRVTPADGSRDVRADEPFEVRVPNGRLESVKVVVSQDAQESPVRGRISSDGLTWRPTGSGSRRLALAARYTVDAVALDKSGRRSARHATFTTNVPEKRFIAYVLPENRATVGTGMIVSLEFNRQIENRAAVERAIEVTARPAVDVRPHWFGPSRVDFRPERYWKPGTRVTVGLRLRDVEGSSGVYGLQNKTFSFTVGRHQASLVDAAAHTMQVRRAGGLLATVPITAGAPATTTYNGKMVVTEMLEVTRMDGATVGFRKADGKSEYDIPDVPHAMRLTRSGTFLHGNYWAPNAFGNANVSHGCVGLRDVKGGSSDTPAGWFFDRSLIGDVVEVVNSKDKTVAPDNGLGGWNMGWQEWKAGGAVK</sequence>
<keyword evidence="6 13" id="KW-0573">Peptidoglycan synthesis</keyword>
<feature type="active site" description="Proton donor/acceptor" evidence="13">
    <location>
        <position position="331"/>
    </location>
</feature>
<dbReference type="InterPro" id="IPR050979">
    <property type="entry name" value="LD-transpeptidase"/>
</dbReference>
<evidence type="ECO:0000259" key="16">
    <source>
        <dbReference type="PROSITE" id="PS52029"/>
    </source>
</evidence>
<keyword evidence="3" id="KW-0808">Transferase</keyword>
<evidence type="ECO:0000256" key="9">
    <source>
        <dbReference type="ARBA" id="ARBA00023288"/>
    </source>
</evidence>
<evidence type="ECO:0000256" key="3">
    <source>
        <dbReference type="ARBA" id="ARBA00022679"/>
    </source>
</evidence>
<protein>
    <submittedName>
        <fullName evidence="17">L,D-transpeptidase</fullName>
    </submittedName>
</protein>
<feature type="domain" description="L,D-TPase catalytic" evidence="16">
    <location>
        <begin position="246"/>
        <end position="380"/>
    </location>
</feature>
<dbReference type="EMBL" id="VJZC01000157">
    <property type="protein sequence ID" value="MPY59694.1"/>
    <property type="molecule type" value="Genomic_DNA"/>
</dbReference>
<keyword evidence="2" id="KW-1003">Cell membrane</keyword>
<evidence type="ECO:0000256" key="2">
    <source>
        <dbReference type="ARBA" id="ARBA00022475"/>
    </source>
</evidence>
<feature type="chain" id="PRO_5024396263" evidence="15">
    <location>
        <begin position="28"/>
        <end position="410"/>
    </location>
</feature>
<evidence type="ECO:0000256" key="6">
    <source>
        <dbReference type="ARBA" id="ARBA00022984"/>
    </source>
</evidence>
<dbReference type="SUPFAM" id="SSF141523">
    <property type="entry name" value="L,D-transpeptidase catalytic domain-like"/>
    <property type="match status" value="1"/>
</dbReference>
<dbReference type="FunFam" id="2.40.440.10:FF:000005">
    <property type="entry name" value="L,D-transpeptidase 2"/>
    <property type="match status" value="1"/>
</dbReference>
<dbReference type="RefSeq" id="WP_322725055.1">
    <property type="nucleotide sequence ID" value="NZ_VJZC01000157.1"/>
</dbReference>
<evidence type="ECO:0000256" key="10">
    <source>
        <dbReference type="ARBA" id="ARBA00023315"/>
    </source>
</evidence>
<dbReference type="PANTHER" id="PTHR30582">
    <property type="entry name" value="L,D-TRANSPEPTIDASE"/>
    <property type="match status" value="1"/>
</dbReference>
<evidence type="ECO:0000256" key="13">
    <source>
        <dbReference type="PROSITE-ProRule" id="PRU01373"/>
    </source>
</evidence>
<comment type="pathway">
    <text evidence="1 13">Cell wall biogenesis; peptidoglycan biosynthesis.</text>
</comment>
<evidence type="ECO:0000256" key="1">
    <source>
        <dbReference type="ARBA" id="ARBA00004752"/>
    </source>
</evidence>
<dbReference type="InterPro" id="IPR005490">
    <property type="entry name" value="LD_TPept_cat_dom"/>
</dbReference>
<keyword evidence="7" id="KW-0472">Membrane</keyword>
<dbReference type="Gene3D" id="2.40.440.10">
    <property type="entry name" value="L,D-transpeptidase catalytic domain-like"/>
    <property type="match status" value="1"/>
</dbReference>
<dbReference type="GO" id="GO:0071555">
    <property type="term" value="P:cell wall organization"/>
    <property type="evidence" value="ECO:0007669"/>
    <property type="project" value="UniProtKB-UniRule"/>
</dbReference>
<dbReference type="Gene3D" id="2.60.40.3780">
    <property type="match status" value="1"/>
</dbReference>
<keyword evidence="18" id="KW-1185">Reference proteome</keyword>
<organism evidence="17 18">
    <name type="scientific">Streptomyces spongiae</name>
    <dbReference type="NCBI Taxonomy" id="565072"/>
    <lineage>
        <taxon>Bacteria</taxon>
        <taxon>Bacillati</taxon>
        <taxon>Actinomycetota</taxon>
        <taxon>Actinomycetes</taxon>
        <taxon>Kitasatosporales</taxon>
        <taxon>Streptomycetaceae</taxon>
        <taxon>Streptomyces</taxon>
    </lineage>
</organism>
<dbReference type="GO" id="GO:0018104">
    <property type="term" value="P:peptidoglycan-protein cross-linking"/>
    <property type="evidence" value="ECO:0007669"/>
    <property type="project" value="TreeGrafter"/>
</dbReference>
<evidence type="ECO:0000256" key="5">
    <source>
        <dbReference type="ARBA" id="ARBA00022960"/>
    </source>
</evidence>
<feature type="region of interest" description="Disordered" evidence="14">
    <location>
        <begin position="34"/>
        <end position="56"/>
    </location>
</feature>
<dbReference type="Gene3D" id="2.60.40.3710">
    <property type="match status" value="1"/>
</dbReference>
<dbReference type="UniPathway" id="UPA00219"/>
<keyword evidence="4 15" id="KW-0732">Signal</keyword>